<dbReference type="Pfam" id="PF00069">
    <property type="entry name" value="Pkinase"/>
    <property type="match status" value="1"/>
</dbReference>
<keyword evidence="1" id="KW-0808">Transferase</keyword>
<keyword evidence="10" id="KW-1185">Reference proteome</keyword>
<dbReference type="eggNOG" id="COG0515">
    <property type="taxonomic scope" value="Bacteria"/>
</dbReference>
<reference evidence="10" key="2">
    <citation type="submission" date="2012-01" db="EMBL/GenBank/DDBJ databases">
        <title>Noncontiguous Finished sequence of chromosome of Saccharomonospora glauca K62.</title>
        <authorList>
            <consortium name="US DOE Joint Genome Institute"/>
            <person name="Lucas S."/>
            <person name="Han J."/>
            <person name="Lapidus A."/>
            <person name="Cheng J.-F."/>
            <person name="Goodwin L."/>
            <person name="Pitluck S."/>
            <person name="Peters L."/>
            <person name="Mikhailova N."/>
            <person name="Held B."/>
            <person name="Detter J.C."/>
            <person name="Han C."/>
            <person name="Tapia R."/>
            <person name="Land M."/>
            <person name="Hauser L."/>
            <person name="Kyrpides N."/>
            <person name="Ivanova N."/>
            <person name="Pagani I."/>
            <person name="Brambilla E.-M."/>
            <person name="Klenk H.-P."/>
            <person name="Woyke T."/>
        </authorList>
    </citation>
    <scope>NUCLEOTIDE SEQUENCE [LARGE SCALE GENOMIC DNA]</scope>
    <source>
        <strain evidence="10">K62</strain>
    </source>
</reference>
<proteinExistence type="predicted"/>
<evidence type="ECO:0000256" key="3">
    <source>
        <dbReference type="ARBA" id="ARBA00022777"/>
    </source>
</evidence>
<evidence type="ECO:0000313" key="9">
    <source>
        <dbReference type="EMBL" id="EIF00490.1"/>
    </source>
</evidence>
<feature type="region of interest" description="Disordered" evidence="6">
    <location>
        <begin position="342"/>
        <end position="366"/>
    </location>
</feature>
<dbReference type="STRING" id="928724.SacglDRAFT_03634"/>
<dbReference type="InterPro" id="IPR017441">
    <property type="entry name" value="Protein_kinase_ATP_BS"/>
</dbReference>
<dbReference type="SMART" id="SM00220">
    <property type="entry name" value="S_TKc"/>
    <property type="match status" value="1"/>
</dbReference>
<keyword evidence="7" id="KW-1133">Transmembrane helix</keyword>
<dbReference type="SUPFAM" id="SSF56112">
    <property type="entry name" value="Protein kinase-like (PK-like)"/>
    <property type="match status" value="1"/>
</dbReference>
<name>I1D6B5_9PSEU</name>
<dbReference type="InterPro" id="IPR000719">
    <property type="entry name" value="Prot_kinase_dom"/>
</dbReference>
<dbReference type="HOGENOM" id="CLU_428181_0_0_11"/>
<gene>
    <name evidence="9" type="ORF">SacglDRAFT_03634</name>
</gene>
<dbReference type="PROSITE" id="PS00108">
    <property type="entry name" value="PROTEIN_KINASE_ST"/>
    <property type="match status" value="1"/>
</dbReference>
<accession>I1D6B5</accession>
<evidence type="ECO:0000256" key="7">
    <source>
        <dbReference type="SAM" id="Phobius"/>
    </source>
</evidence>
<organism evidence="9 10">
    <name type="scientific">Saccharomonospora glauca K62</name>
    <dbReference type="NCBI Taxonomy" id="928724"/>
    <lineage>
        <taxon>Bacteria</taxon>
        <taxon>Bacillati</taxon>
        <taxon>Actinomycetota</taxon>
        <taxon>Actinomycetes</taxon>
        <taxon>Pseudonocardiales</taxon>
        <taxon>Pseudonocardiaceae</taxon>
        <taxon>Saccharomonospora</taxon>
    </lineage>
</organism>
<dbReference type="Gene3D" id="1.10.510.10">
    <property type="entry name" value="Transferase(Phosphotransferase) domain 1"/>
    <property type="match status" value="1"/>
</dbReference>
<feature type="domain" description="Protein kinase" evidence="8">
    <location>
        <begin position="15"/>
        <end position="285"/>
    </location>
</feature>
<sequence>MKPLAPHDPHQVGPYRIVASLGEGGMGRVLLAAGSDGKPAAVKVVHASLARDAVFRERFRREVEACRLVSGAYTAPVLAADPDAPTPWLATLYVPGPSLRQVVAEHGPLPTPSLRRLAVGLVTALVDIHRAGLVHRDLKPSNVLLTHDGPRVIDFGIARAARDDVELTGTGAVIGSPEFMSPEQAHGRPLTPATDVFSLGSVLLFAAVGRGPFASTSAAQALYNVVHSEPDLAGVPEPMREVVAACLNKDPERRPTPHELLDRLVELDTTAPGTAPWPHSVHETISAQEAQATGVLTAPPEDRSGRRRRVVFAGAAAGVAVMGLVVSLALVGGDTLTGRASPAGTAPAALPGAGVAEPPDREDSDPLSLARLRTVDPCEVLSNEPGLTAQPTVHMSRCSYEHDDGRWIDLVLDDTVPVGPTPSDEVEDTEVGGLALVVDETSQGWCTAVAALPRHPELGIGVEVGPGPGNVVARPCTTARDLLAAALDRIRDDAPERAVVPGSFATVDPCELIEQAEISEMFSVTPTVVPDALHGCAWEVAGTLDVELAHGTDPARLPDDWERTNLGEHTVYLQRDPQQGSPSCAVSWAHLPQEGTFTEVVTVRYRATGTGMPVEQACTATRSAAEHVLARLPQP</sequence>
<protein>
    <submittedName>
        <fullName evidence="9">Protein kinase family protein</fullName>
    </submittedName>
</protein>
<dbReference type="Gene3D" id="3.30.200.20">
    <property type="entry name" value="Phosphorylase Kinase, domain 1"/>
    <property type="match status" value="1"/>
</dbReference>
<keyword evidence="4 5" id="KW-0067">ATP-binding</keyword>
<evidence type="ECO:0000259" key="8">
    <source>
        <dbReference type="PROSITE" id="PS50011"/>
    </source>
</evidence>
<dbReference type="OrthoDB" id="9762169at2"/>
<feature type="binding site" evidence="5">
    <location>
        <position position="43"/>
    </location>
    <ligand>
        <name>ATP</name>
        <dbReference type="ChEBI" id="CHEBI:30616"/>
    </ligand>
</feature>
<evidence type="ECO:0000256" key="4">
    <source>
        <dbReference type="ARBA" id="ARBA00022840"/>
    </source>
</evidence>
<keyword evidence="7" id="KW-0472">Membrane</keyword>
<feature type="transmembrane region" description="Helical" evidence="7">
    <location>
        <begin position="310"/>
        <end position="331"/>
    </location>
</feature>
<dbReference type="EMBL" id="CM001484">
    <property type="protein sequence ID" value="EIF00490.1"/>
    <property type="molecule type" value="Genomic_DNA"/>
</dbReference>
<keyword evidence="7" id="KW-0812">Transmembrane</keyword>
<dbReference type="PROSITE" id="PS50011">
    <property type="entry name" value="PROTEIN_KINASE_DOM"/>
    <property type="match status" value="1"/>
</dbReference>
<evidence type="ECO:0000256" key="1">
    <source>
        <dbReference type="ARBA" id="ARBA00022679"/>
    </source>
</evidence>
<keyword evidence="3 9" id="KW-0418">Kinase</keyword>
<dbReference type="GO" id="GO:0005524">
    <property type="term" value="F:ATP binding"/>
    <property type="evidence" value="ECO:0007669"/>
    <property type="project" value="UniProtKB-UniRule"/>
</dbReference>
<feature type="compositionally biased region" description="Low complexity" evidence="6">
    <location>
        <begin position="342"/>
        <end position="357"/>
    </location>
</feature>
<evidence type="ECO:0000256" key="6">
    <source>
        <dbReference type="SAM" id="MobiDB-lite"/>
    </source>
</evidence>
<dbReference type="Proteomes" id="UP000005087">
    <property type="component" value="Chromosome"/>
</dbReference>
<evidence type="ECO:0000256" key="5">
    <source>
        <dbReference type="PROSITE-ProRule" id="PRU10141"/>
    </source>
</evidence>
<reference evidence="9 10" key="1">
    <citation type="submission" date="2011-09" db="EMBL/GenBank/DDBJ databases">
        <authorList>
            <consortium name="US DOE Joint Genome Institute (JGI-PGF)"/>
            <person name="Lucas S."/>
            <person name="Han J."/>
            <person name="Lapidus A."/>
            <person name="Cheng J.-F."/>
            <person name="Goodwin L."/>
            <person name="Pitluck S."/>
            <person name="Peters L."/>
            <person name="Land M.L."/>
            <person name="Hauser L."/>
            <person name="Brambilla E."/>
            <person name="Klenk H.-P."/>
            <person name="Woyke T.J."/>
        </authorList>
    </citation>
    <scope>NUCLEOTIDE SEQUENCE [LARGE SCALE GENOMIC DNA]</scope>
    <source>
        <strain evidence="9 10">K62</strain>
    </source>
</reference>
<dbReference type="CDD" id="cd14014">
    <property type="entry name" value="STKc_PknB_like"/>
    <property type="match status" value="1"/>
</dbReference>
<dbReference type="RefSeq" id="WP_005466278.1">
    <property type="nucleotide sequence ID" value="NZ_CM001484.1"/>
</dbReference>
<evidence type="ECO:0000256" key="2">
    <source>
        <dbReference type="ARBA" id="ARBA00022741"/>
    </source>
</evidence>
<dbReference type="PROSITE" id="PS00107">
    <property type="entry name" value="PROTEIN_KINASE_ATP"/>
    <property type="match status" value="1"/>
</dbReference>
<dbReference type="PANTHER" id="PTHR43289:SF34">
    <property type="entry name" value="SERINE_THREONINE-PROTEIN KINASE YBDM-RELATED"/>
    <property type="match status" value="1"/>
</dbReference>
<dbReference type="AlphaFoldDB" id="I1D6B5"/>
<dbReference type="PANTHER" id="PTHR43289">
    <property type="entry name" value="MITOGEN-ACTIVATED PROTEIN KINASE KINASE KINASE 20-RELATED"/>
    <property type="match status" value="1"/>
</dbReference>
<dbReference type="GO" id="GO:0004674">
    <property type="term" value="F:protein serine/threonine kinase activity"/>
    <property type="evidence" value="ECO:0007669"/>
    <property type="project" value="TreeGrafter"/>
</dbReference>
<dbReference type="InterPro" id="IPR011009">
    <property type="entry name" value="Kinase-like_dom_sf"/>
</dbReference>
<dbReference type="InterPro" id="IPR008271">
    <property type="entry name" value="Ser/Thr_kinase_AS"/>
</dbReference>
<keyword evidence="2 5" id="KW-0547">Nucleotide-binding</keyword>
<evidence type="ECO:0000313" key="10">
    <source>
        <dbReference type="Proteomes" id="UP000005087"/>
    </source>
</evidence>